<name>A0ABY3SIK4_9BACL</name>
<protein>
    <submittedName>
        <fullName evidence="1">Uncharacterized protein</fullName>
    </submittedName>
</protein>
<evidence type="ECO:0000313" key="2">
    <source>
        <dbReference type="Proteomes" id="UP001649230"/>
    </source>
</evidence>
<evidence type="ECO:0000313" key="1">
    <source>
        <dbReference type="EMBL" id="UJF33854.1"/>
    </source>
</evidence>
<gene>
    <name evidence="1" type="ORF">L0M14_00890</name>
</gene>
<reference evidence="1 2" key="1">
    <citation type="journal article" date="2024" name="Int. J. Syst. Evol. Microbiol.">
        <title>Paenibacillus hexagrammi sp. nov., a novel bacterium isolated from the gut content of Hexagrammos agrammus.</title>
        <authorList>
            <person name="Jung H.K."/>
            <person name="Kim D.G."/>
            <person name="Zin H."/>
            <person name="Park J."/>
            <person name="Jung H."/>
            <person name="Kim Y.O."/>
            <person name="Kong H.J."/>
            <person name="Kim J.W."/>
            <person name="Kim Y.S."/>
        </authorList>
    </citation>
    <scope>NUCLEOTIDE SEQUENCE [LARGE SCALE GENOMIC DNA]</scope>
    <source>
        <strain evidence="1 2">YPD9-1</strain>
    </source>
</reference>
<dbReference type="RefSeq" id="WP_235120245.1">
    <property type="nucleotide sequence ID" value="NZ_CP090978.1"/>
</dbReference>
<sequence length="92" mass="11185">MLTYTYDQQIIDIQEKVNEPDVEFHIQIVGDPQLGEKLKQIQYVFEHDSVLTDVLFYTYPNQKYQIIVRQDFYDDFILALMKHKLLQRVEWT</sequence>
<organism evidence="1 2">
    <name type="scientific">Paenibacillus hexagrammi</name>
    <dbReference type="NCBI Taxonomy" id="2908839"/>
    <lineage>
        <taxon>Bacteria</taxon>
        <taxon>Bacillati</taxon>
        <taxon>Bacillota</taxon>
        <taxon>Bacilli</taxon>
        <taxon>Bacillales</taxon>
        <taxon>Paenibacillaceae</taxon>
        <taxon>Paenibacillus</taxon>
    </lineage>
</organism>
<proteinExistence type="predicted"/>
<dbReference type="Proteomes" id="UP001649230">
    <property type="component" value="Chromosome"/>
</dbReference>
<dbReference type="EMBL" id="CP090978">
    <property type="protein sequence ID" value="UJF33854.1"/>
    <property type="molecule type" value="Genomic_DNA"/>
</dbReference>
<keyword evidence="2" id="KW-1185">Reference proteome</keyword>
<accession>A0ABY3SIK4</accession>